<feature type="domain" description="Serine aminopeptidase S33" evidence="2">
    <location>
        <begin position="76"/>
        <end position="182"/>
    </location>
</feature>
<dbReference type="AlphaFoldDB" id="A0AAU8J8P8"/>
<dbReference type="EMBL" id="CP159837">
    <property type="protein sequence ID" value="XCM35084.1"/>
    <property type="molecule type" value="Genomic_DNA"/>
</dbReference>
<keyword evidence="1" id="KW-0812">Transmembrane</keyword>
<keyword evidence="1" id="KW-0472">Membrane</keyword>
<keyword evidence="3" id="KW-0378">Hydrolase</keyword>
<name>A0AAU8J8P8_9CYAN</name>
<protein>
    <submittedName>
        <fullName evidence="3">Alpha/beta hydrolase</fullName>
    </submittedName>
</protein>
<dbReference type="SUPFAM" id="SSF53474">
    <property type="entry name" value="alpha/beta-Hydrolases"/>
    <property type="match status" value="1"/>
</dbReference>
<evidence type="ECO:0000313" key="3">
    <source>
        <dbReference type="EMBL" id="XCM35084.1"/>
    </source>
</evidence>
<dbReference type="RefSeq" id="WP_054466385.1">
    <property type="nucleotide sequence ID" value="NZ_CP159837.1"/>
</dbReference>
<dbReference type="InterPro" id="IPR022742">
    <property type="entry name" value="Hydrolase_4"/>
</dbReference>
<dbReference type="GO" id="GO:0016787">
    <property type="term" value="F:hydrolase activity"/>
    <property type="evidence" value="ECO:0007669"/>
    <property type="project" value="UniProtKB-KW"/>
</dbReference>
<dbReference type="PANTHER" id="PTHR12277">
    <property type="entry name" value="ALPHA/BETA HYDROLASE DOMAIN-CONTAINING PROTEIN"/>
    <property type="match status" value="1"/>
</dbReference>
<evidence type="ECO:0000256" key="1">
    <source>
        <dbReference type="SAM" id="Phobius"/>
    </source>
</evidence>
<feature type="transmembrane region" description="Helical" evidence="1">
    <location>
        <begin position="20"/>
        <end position="37"/>
    </location>
</feature>
<evidence type="ECO:0000259" key="2">
    <source>
        <dbReference type="Pfam" id="PF12146"/>
    </source>
</evidence>
<organism evidence="3">
    <name type="scientific">Planktothricoides raciborskii GIHE-MW2</name>
    <dbReference type="NCBI Taxonomy" id="2792601"/>
    <lineage>
        <taxon>Bacteria</taxon>
        <taxon>Bacillati</taxon>
        <taxon>Cyanobacteriota</taxon>
        <taxon>Cyanophyceae</taxon>
        <taxon>Oscillatoriophycideae</taxon>
        <taxon>Oscillatoriales</taxon>
        <taxon>Oscillatoriaceae</taxon>
        <taxon>Planktothricoides</taxon>
    </lineage>
</organism>
<keyword evidence="1" id="KW-1133">Transmembrane helix</keyword>
<dbReference type="InterPro" id="IPR029058">
    <property type="entry name" value="AB_hydrolase_fold"/>
</dbReference>
<accession>A0AAU8J8P8</accession>
<proteinExistence type="predicted"/>
<sequence length="271" mass="30163">MNKKKLRQLLIGDFSWQRLVRSIIFVYVAIGFWGYFFSNSLIFQPQPATYSDTSEILKLKSANGELISAVYLPNDEAKYTILYSHGNAEDLGDILPVLQEIQAMGFAVFSYDYQGYGTSGGQPTVAKSYQDIDAAYHYLTQTLGISPNQIIIYGRSVGGGPSVDLAARQPVAGLILESAFVSAFRALTQVPLYPFDKFENLAKMKQVNCPVLVMHGREDEVVRFWHGQALFAAAKEPKLSLWVEGAGHNEVMWVAGDRYSAALRDFVELLP</sequence>
<dbReference type="Gene3D" id="3.40.50.1820">
    <property type="entry name" value="alpha/beta hydrolase"/>
    <property type="match status" value="1"/>
</dbReference>
<gene>
    <name evidence="3" type="ORF">ABWT76_003739</name>
</gene>
<dbReference type="PANTHER" id="PTHR12277:SF81">
    <property type="entry name" value="PROTEIN ABHD13"/>
    <property type="match status" value="1"/>
</dbReference>
<reference evidence="3" key="1">
    <citation type="submission" date="2024-07" db="EMBL/GenBank/DDBJ databases">
        <authorList>
            <person name="Kim Y.J."/>
            <person name="Jeong J.Y."/>
        </authorList>
    </citation>
    <scope>NUCLEOTIDE SEQUENCE</scope>
    <source>
        <strain evidence="3">GIHE-MW2</strain>
    </source>
</reference>
<dbReference type="Pfam" id="PF12146">
    <property type="entry name" value="Hydrolase_4"/>
    <property type="match status" value="1"/>
</dbReference>